<evidence type="ECO:0000313" key="2">
    <source>
        <dbReference type="EMBL" id="CAG5102812.1"/>
    </source>
</evidence>
<proteinExistence type="predicted"/>
<keyword evidence="3" id="KW-1185">Reference proteome</keyword>
<sequence>MAWPKAQPFTAASLSAEHKLESSDIIRGAPISTLSNFNQQRSENTLDALLNELQTYSRPSSQLSQTSNATQHIEYLPSPIIVSKHTPSTKLKKVINNDRKKSMDSLNTLTTKTQNTSSTLRRLHSYPSGSDTDTSPPTTNIDDSESINTFEKPPIPERNVEFLPLATLKRVPPPPPPRTSSKSPSISPTSPQLPPKNSASISYRNRHAKEITELSIRFPTHIVQEQVLNQTQASNVHTTSDSSSCESINSQDGSQNKKDRQDQLELRHKELLRKQKTLQEQYARLQQLQRNTAGSITTPTESPDLLKKTGSESNILAKMGLGLCTMNSGSLTSLTCKDYPEPQLSSKIESHHSLVISAVEEQASSNKIYETDIL</sequence>
<reference evidence="2" key="1">
    <citation type="submission" date="2021-04" db="EMBL/GenBank/DDBJ databases">
        <authorList>
            <person name="Chebbi M.A.C M."/>
        </authorList>
    </citation>
    <scope>NUCLEOTIDE SEQUENCE</scope>
</reference>
<feature type="region of interest" description="Disordered" evidence="1">
    <location>
        <begin position="233"/>
        <end position="262"/>
    </location>
</feature>
<feature type="compositionally biased region" description="Low complexity" evidence="1">
    <location>
        <begin position="179"/>
        <end position="190"/>
    </location>
</feature>
<name>A0A8J2HIX8_COTCN</name>
<gene>
    <name evidence="2" type="ORF">HICCMSTLAB_LOCUS11196</name>
</gene>
<accession>A0A8J2HIX8</accession>
<dbReference type="EMBL" id="CAJNRD030001123">
    <property type="protein sequence ID" value="CAG5102812.1"/>
    <property type="molecule type" value="Genomic_DNA"/>
</dbReference>
<feature type="compositionally biased region" description="Polar residues" evidence="1">
    <location>
        <begin position="233"/>
        <end position="254"/>
    </location>
</feature>
<evidence type="ECO:0000313" key="3">
    <source>
        <dbReference type="Proteomes" id="UP000786811"/>
    </source>
</evidence>
<dbReference type="AlphaFoldDB" id="A0A8J2HIX8"/>
<feature type="compositionally biased region" description="Low complexity" evidence="1">
    <location>
        <begin position="105"/>
        <end position="120"/>
    </location>
</feature>
<comment type="caution">
    <text evidence="2">The sequence shown here is derived from an EMBL/GenBank/DDBJ whole genome shotgun (WGS) entry which is preliminary data.</text>
</comment>
<feature type="compositionally biased region" description="Low complexity" evidence="1">
    <location>
        <begin position="127"/>
        <end position="141"/>
    </location>
</feature>
<evidence type="ECO:0000256" key="1">
    <source>
        <dbReference type="SAM" id="MobiDB-lite"/>
    </source>
</evidence>
<protein>
    <submittedName>
        <fullName evidence="2">Similar to AGAP005037: Coiled-coil domain-containing protein AGAP005037 (Anopheles gambiae)</fullName>
    </submittedName>
</protein>
<organism evidence="2 3">
    <name type="scientific">Cotesia congregata</name>
    <name type="common">Parasitoid wasp</name>
    <name type="synonym">Apanteles congregatus</name>
    <dbReference type="NCBI Taxonomy" id="51543"/>
    <lineage>
        <taxon>Eukaryota</taxon>
        <taxon>Metazoa</taxon>
        <taxon>Ecdysozoa</taxon>
        <taxon>Arthropoda</taxon>
        <taxon>Hexapoda</taxon>
        <taxon>Insecta</taxon>
        <taxon>Pterygota</taxon>
        <taxon>Neoptera</taxon>
        <taxon>Endopterygota</taxon>
        <taxon>Hymenoptera</taxon>
        <taxon>Apocrita</taxon>
        <taxon>Ichneumonoidea</taxon>
        <taxon>Braconidae</taxon>
        <taxon>Microgastrinae</taxon>
        <taxon>Cotesia</taxon>
    </lineage>
</organism>
<feature type="region of interest" description="Disordered" evidence="1">
    <location>
        <begin position="97"/>
        <end position="200"/>
    </location>
</feature>
<dbReference type="Proteomes" id="UP000786811">
    <property type="component" value="Unassembled WGS sequence"/>
</dbReference>
<dbReference type="OrthoDB" id="6022652at2759"/>